<dbReference type="Pfam" id="PF04321">
    <property type="entry name" value="RmlD_sub_bind"/>
    <property type="match status" value="1"/>
</dbReference>
<dbReference type="InterPro" id="IPR029903">
    <property type="entry name" value="RmlD-like-bd"/>
</dbReference>
<dbReference type="Gene3D" id="3.40.50.720">
    <property type="entry name" value="NAD(P)-binding Rossmann-like Domain"/>
    <property type="match status" value="1"/>
</dbReference>
<evidence type="ECO:0000256" key="1">
    <source>
        <dbReference type="ARBA" id="ARBA00010154"/>
    </source>
</evidence>
<dbReference type="PANTHER" id="PTHR10491:SF4">
    <property type="entry name" value="METHIONINE ADENOSYLTRANSFERASE 2 SUBUNIT BETA"/>
    <property type="match status" value="1"/>
</dbReference>
<proteinExistence type="inferred from homology"/>
<dbReference type="Pfam" id="PF00908">
    <property type="entry name" value="dTDP_sugar_isom"/>
    <property type="match status" value="1"/>
</dbReference>
<evidence type="ECO:0000259" key="4">
    <source>
        <dbReference type="Pfam" id="PF04321"/>
    </source>
</evidence>
<dbReference type="InterPro" id="IPR000888">
    <property type="entry name" value="RmlC-like"/>
</dbReference>
<comment type="pathway">
    <text evidence="3">Carbohydrate biosynthesis; dTDP-L-rhamnose biosynthesis.</text>
</comment>
<comment type="caution">
    <text evidence="5">The sequence shown here is derived from an EMBL/GenBank/DDBJ whole genome shotgun (WGS) entry which is preliminary data.</text>
</comment>
<dbReference type="SUPFAM" id="SSF51182">
    <property type="entry name" value="RmlC-like cupins"/>
    <property type="match status" value="1"/>
</dbReference>
<dbReference type="CDD" id="cd00438">
    <property type="entry name" value="cupin_RmlC"/>
    <property type="match status" value="1"/>
</dbReference>
<dbReference type="RefSeq" id="WP_346060255.1">
    <property type="nucleotide sequence ID" value="NZ_BAAAVQ010000076.1"/>
</dbReference>
<dbReference type="InterPro" id="IPR011051">
    <property type="entry name" value="RmlC_Cupin_sf"/>
</dbReference>
<dbReference type="InterPro" id="IPR014710">
    <property type="entry name" value="RmlC-like_jellyroll"/>
</dbReference>
<keyword evidence="3" id="KW-0521">NADP</keyword>
<evidence type="ECO:0000313" key="5">
    <source>
        <dbReference type="EMBL" id="MFC4715715.1"/>
    </source>
</evidence>
<dbReference type="Proteomes" id="UP001595884">
    <property type="component" value="Unassembled WGS sequence"/>
</dbReference>
<comment type="similarity">
    <text evidence="2 3">Belongs to the dTDP-4-dehydrorhamnose reductase family.</text>
</comment>
<evidence type="ECO:0000256" key="2">
    <source>
        <dbReference type="ARBA" id="ARBA00010944"/>
    </source>
</evidence>
<keyword evidence="6" id="KW-1185">Reference proteome</keyword>
<dbReference type="PANTHER" id="PTHR10491">
    <property type="entry name" value="DTDP-4-DEHYDRORHAMNOSE REDUCTASE"/>
    <property type="match status" value="1"/>
</dbReference>
<dbReference type="EC" id="1.1.1.133" evidence="3"/>
<organism evidence="5 6">
    <name type="scientific">Glutamicibacter bergerei</name>
    <dbReference type="NCBI Taxonomy" id="256702"/>
    <lineage>
        <taxon>Bacteria</taxon>
        <taxon>Bacillati</taxon>
        <taxon>Actinomycetota</taxon>
        <taxon>Actinomycetes</taxon>
        <taxon>Micrococcales</taxon>
        <taxon>Micrococcaceae</taxon>
        <taxon>Glutamicibacter</taxon>
    </lineage>
</organism>
<dbReference type="InterPro" id="IPR005913">
    <property type="entry name" value="dTDP_dehydrorham_reduct"/>
</dbReference>
<protein>
    <recommendedName>
        <fullName evidence="3">dTDP-4-dehydrorhamnose reductase</fullName>
        <ecNumber evidence="3">1.1.1.133</ecNumber>
    </recommendedName>
</protein>
<sequence>MSSQTVELAVRETTIPGLMILDLPLHGDSRGWFKENWQRAKMIAAGLPDFRPVQNNISYNEFRGTTRGFHAEPWDKYVSVASGSIFGAWVDLRPGDSFGQLVTAQIGPASAVFVPRGVANAFQTLQDHTAYSYLVTEHWSETSRELYSYVNLADPSLNVEWPIPINEAILSEADQSHPNLSEATPVPAKRILVLGGGGQLGQALAELSGTDPRLHVLTRRQADLCDPKSLDRLQWSAYSHVINAAAYTAVDAAETPSGRMRAWQVNAQAVRELSARCAVHQVGLVHVSTDYVFDGMEKVYAEESSIAPLGVYGQSKAAGETAVGSVPRHYLVRTSWVVGHGANFVDTMTRLAHSDVDPVVVDDQFGRLTFAEDLARGIMHLIDSDAQYGTYNFQGAGQPMSWHKVAQEIFALCGEDARRVGSTSTQEYAANRVPFAPRPAYGVLDTSKIRAAGYIPGDQLEYLKKHLRMLNSK</sequence>
<feature type="domain" description="RmlD-like substrate binding" evidence="4">
    <location>
        <begin position="190"/>
        <end position="457"/>
    </location>
</feature>
<evidence type="ECO:0000313" key="6">
    <source>
        <dbReference type="Proteomes" id="UP001595884"/>
    </source>
</evidence>
<dbReference type="SUPFAM" id="SSF51735">
    <property type="entry name" value="NAD(P)-binding Rossmann-fold domains"/>
    <property type="match status" value="1"/>
</dbReference>
<dbReference type="Gene3D" id="3.90.25.10">
    <property type="entry name" value="UDP-galactose 4-epimerase, domain 1"/>
    <property type="match status" value="1"/>
</dbReference>
<evidence type="ECO:0000256" key="3">
    <source>
        <dbReference type="RuleBase" id="RU364082"/>
    </source>
</evidence>
<comment type="function">
    <text evidence="3">Catalyzes the reduction of dTDP-6-deoxy-L-lyxo-4-hexulose to yield dTDP-L-rhamnose.</text>
</comment>
<dbReference type="Gene3D" id="2.60.120.10">
    <property type="entry name" value="Jelly Rolls"/>
    <property type="match status" value="1"/>
</dbReference>
<keyword evidence="3" id="KW-0560">Oxidoreductase</keyword>
<dbReference type="InterPro" id="IPR036291">
    <property type="entry name" value="NAD(P)-bd_dom_sf"/>
</dbReference>
<dbReference type="EMBL" id="JBHSHE010000022">
    <property type="protein sequence ID" value="MFC4715715.1"/>
    <property type="molecule type" value="Genomic_DNA"/>
</dbReference>
<name>A0ABV9MLQ2_9MICC</name>
<reference evidence="6" key="1">
    <citation type="journal article" date="2019" name="Int. J. Syst. Evol. Microbiol.">
        <title>The Global Catalogue of Microorganisms (GCM) 10K type strain sequencing project: providing services to taxonomists for standard genome sequencing and annotation.</title>
        <authorList>
            <consortium name="The Broad Institute Genomics Platform"/>
            <consortium name="The Broad Institute Genome Sequencing Center for Infectious Disease"/>
            <person name="Wu L."/>
            <person name="Ma J."/>
        </authorList>
    </citation>
    <scope>NUCLEOTIDE SEQUENCE [LARGE SCALE GENOMIC DNA]</scope>
    <source>
        <strain evidence="6">CGMCC 1.12849</strain>
    </source>
</reference>
<accession>A0ABV9MLQ2</accession>
<gene>
    <name evidence="5" type="ORF">ACFO7V_06135</name>
</gene>
<comment type="similarity">
    <text evidence="1">Belongs to the dTDP-4-dehydrorhamnose 3,5-epimerase family.</text>
</comment>